<evidence type="ECO:0000313" key="1">
    <source>
        <dbReference type="EMBL" id="CAH0056982.1"/>
    </source>
</evidence>
<protein>
    <recommendedName>
        <fullName evidence="3">Heterokaryon incompatibility domain-containing protein</fullName>
    </recommendedName>
</protein>
<gene>
    <name evidence="1" type="ORF">CSOL1703_00018108</name>
</gene>
<organism evidence="1 2">
    <name type="scientific">Clonostachys solani</name>
    <dbReference type="NCBI Taxonomy" id="160281"/>
    <lineage>
        <taxon>Eukaryota</taxon>
        <taxon>Fungi</taxon>
        <taxon>Dikarya</taxon>
        <taxon>Ascomycota</taxon>
        <taxon>Pezizomycotina</taxon>
        <taxon>Sordariomycetes</taxon>
        <taxon>Hypocreomycetidae</taxon>
        <taxon>Hypocreales</taxon>
        <taxon>Bionectriaceae</taxon>
        <taxon>Clonostachys</taxon>
    </lineage>
</organism>
<reference evidence="2" key="1">
    <citation type="submission" date="2019-06" db="EMBL/GenBank/DDBJ databases">
        <authorList>
            <person name="Broberg M."/>
        </authorList>
    </citation>
    <scope>NUCLEOTIDE SEQUENCE [LARGE SCALE GENOMIC DNA]</scope>
</reference>
<keyword evidence="2" id="KW-1185">Reference proteome</keyword>
<reference evidence="1 2" key="2">
    <citation type="submission" date="2021-10" db="EMBL/GenBank/DDBJ databases">
        <authorList>
            <person name="Piombo E."/>
        </authorList>
    </citation>
    <scope>NUCLEOTIDE SEQUENCE [LARGE SCALE GENOMIC DNA]</scope>
</reference>
<dbReference type="AlphaFoldDB" id="A0A9N9ZK68"/>
<dbReference type="Proteomes" id="UP000775872">
    <property type="component" value="Unassembled WGS sequence"/>
</dbReference>
<dbReference type="InterPro" id="IPR052895">
    <property type="entry name" value="HetReg/Transcr_Mod"/>
</dbReference>
<accession>A0A9N9ZK68</accession>
<dbReference type="PANTHER" id="PTHR24148">
    <property type="entry name" value="ANKYRIN REPEAT DOMAIN-CONTAINING PROTEIN 39 HOMOLOG-RELATED"/>
    <property type="match status" value="1"/>
</dbReference>
<dbReference type="OrthoDB" id="2157530at2759"/>
<dbReference type="Pfam" id="PF26639">
    <property type="entry name" value="Het-6_barrel"/>
    <property type="match status" value="1"/>
</dbReference>
<proteinExistence type="predicted"/>
<dbReference type="EMBL" id="CABFOC020000068">
    <property type="protein sequence ID" value="CAH0056982.1"/>
    <property type="molecule type" value="Genomic_DNA"/>
</dbReference>
<dbReference type="PANTHER" id="PTHR24148:SF82">
    <property type="entry name" value="HETEROKARYON INCOMPATIBILITY DOMAIN-CONTAINING PROTEIN"/>
    <property type="match status" value="1"/>
</dbReference>
<sequence>MVHILCRPWWSRAWILQEMAYAKSDPLIMFGRNFLPARVLYRVFKQFHDRIHCESNPISVEDDEHDDCTVLLWRARLSPAMHSIADLLQLTSGQVASDPRDKVFAFQSLMMEPMRSAFAPDYGKSTASIYTRLATYLLCIEKWSRLYREFPIGVDKTSPDRPSWVPDFSDSCHDEICAQLWADAPPLKIRDLEAVVDFGMLVIRGVYCGQVVAASALKPMHEAKFLVGGLAAEAKGPLSCLLQSTLEVFGQGKENKEKDDLQELYLAVRARPQSSFFTMQDLKVFISDMSQGLPCRTNRLVESRSSEPGTTEYDEEILDALASDVRQTRKRLSEKWMNRFDRLGLFMSKQGPNILPPKTERLVQQYEEDLQQSRMKYRHQKKSYYERNEKKFTDQVALDHIMFTTDTGLAGVGPSTTRPGDSVVVLYGIDTAFIARQIGDSQTMVLVGMVWLH</sequence>
<comment type="caution">
    <text evidence="1">The sequence shown here is derived from an EMBL/GenBank/DDBJ whole genome shotgun (WGS) entry which is preliminary data.</text>
</comment>
<evidence type="ECO:0008006" key="3">
    <source>
        <dbReference type="Google" id="ProtNLM"/>
    </source>
</evidence>
<name>A0A9N9ZK68_9HYPO</name>
<evidence type="ECO:0000313" key="2">
    <source>
        <dbReference type="Proteomes" id="UP000775872"/>
    </source>
</evidence>